<dbReference type="RefSeq" id="WP_136370215.1">
    <property type="nucleotide sequence ID" value="NZ_SSOB01000014.1"/>
</dbReference>
<sequence length="237" mass="26740">MELVTDERCGFSLVHRQERFFVGPDPDRGAWSFLEEAEDGRGRKRPPQAVSRIVRQMGGIQVIRSDAAKRYDGPIKRAERTWIAASPHALFIVDRIEAERPVKAESVFMLHNGDNGMQVKVAAEHKLVLRRGGAGMKFFQVYASSEQRLAESGQAIRYASEQFQPSHTIVYAAALDDTDAVRSWHIVPLGERHFYVEPPAKTGGYSLELADREALIVHDREAGKSYRIDGEDRYPFA</sequence>
<dbReference type="OrthoDB" id="2532982at2"/>
<name>A0A4S4BVF9_9BACL</name>
<evidence type="ECO:0000313" key="1">
    <source>
        <dbReference type="EMBL" id="THF79109.1"/>
    </source>
</evidence>
<dbReference type="AlphaFoldDB" id="A0A4S4BVF9"/>
<dbReference type="Gene3D" id="2.70.98.70">
    <property type="match status" value="1"/>
</dbReference>
<proteinExistence type="predicted"/>
<dbReference type="EMBL" id="SSOB01000014">
    <property type="protein sequence ID" value="THF79109.1"/>
    <property type="molecule type" value="Genomic_DNA"/>
</dbReference>
<gene>
    <name evidence="1" type="ORF">E6C55_12910</name>
</gene>
<accession>A0A4S4BVF9</accession>
<evidence type="ECO:0000313" key="2">
    <source>
        <dbReference type="Proteomes" id="UP000310636"/>
    </source>
</evidence>
<comment type="caution">
    <text evidence="1">The sequence shown here is derived from an EMBL/GenBank/DDBJ whole genome shotgun (WGS) entry which is preliminary data.</text>
</comment>
<dbReference type="Proteomes" id="UP000310636">
    <property type="component" value="Unassembled WGS sequence"/>
</dbReference>
<organism evidence="1 2">
    <name type="scientific">Cohnella fermenti</name>
    <dbReference type="NCBI Taxonomy" id="2565925"/>
    <lineage>
        <taxon>Bacteria</taxon>
        <taxon>Bacillati</taxon>
        <taxon>Bacillota</taxon>
        <taxon>Bacilli</taxon>
        <taxon>Bacillales</taxon>
        <taxon>Paenibacillaceae</taxon>
        <taxon>Cohnella</taxon>
    </lineage>
</organism>
<keyword evidence="2" id="KW-1185">Reference proteome</keyword>
<reference evidence="1 2" key="1">
    <citation type="submission" date="2019-04" db="EMBL/GenBank/DDBJ databases">
        <title>Cohnella sp. nov. isolated from preserved vegetables.</title>
        <authorList>
            <person name="Lin S.-Y."/>
            <person name="Hung M.-H."/>
            <person name="Young C.-C."/>
        </authorList>
    </citation>
    <scope>NUCLEOTIDE SEQUENCE [LARGE SCALE GENOMIC DNA]</scope>
    <source>
        <strain evidence="1 2">CC-MHH1044</strain>
    </source>
</reference>
<protein>
    <submittedName>
        <fullName evidence="1">Uncharacterized protein</fullName>
    </submittedName>
</protein>